<evidence type="ECO:0000313" key="2">
    <source>
        <dbReference type="Proteomes" id="UP000011200"/>
    </source>
</evidence>
<dbReference type="EMBL" id="CP027541">
    <property type="protein sequence ID" value="AWT53766.1"/>
    <property type="molecule type" value="Genomic_DNA"/>
</dbReference>
<proteinExistence type="predicted"/>
<dbReference type="Proteomes" id="UP000011200">
    <property type="component" value="Chromosome"/>
</dbReference>
<gene>
    <name evidence="1" type="ORF">D806_027880</name>
</gene>
<reference evidence="2" key="2">
    <citation type="submission" date="2018-03" db="EMBL/GenBank/DDBJ databases">
        <authorList>
            <person name="Derbyshire K."/>
            <person name="Gray T.A."/>
            <person name="Champion M."/>
        </authorList>
    </citation>
    <scope>NUCLEOTIDE SEQUENCE [LARGE SCALE GENOMIC DNA]</scope>
    <source>
        <strain evidence="2">MKD8</strain>
    </source>
</reference>
<protein>
    <submittedName>
        <fullName evidence="1">Uncharacterized protein</fullName>
    </submittedName>
</protein>
<name>A0A2U9PPX5_MYCSE</name>
<sequence>MSNPGVGSNLCLVPEHFLSARSLITFEEYADGSDYEGRTDLGNTQPDTFKTAEWYWSSRNGNAVADGGDINDITLMINGGYHGLAERTEYYNRGLQVLGR</sequence>
<organism evidence="1 2">
    <name type="scientific">Mycolicibacterium smegmatis (strain MKD8)</name>
    <name type="common">Mycobacterium smegmatis</name>
    <dbReference type="NCBI Taxonomy" id="1214915"/>
    <lineage>
        <taxon>Bacteria</taxon>
        <taxon>Bacillati</taxon>
        <taxon>Actinomycetota</taxon>
        <taxon>Actinomycetes</taxon>
        <taxon>Mycobacteriales</taxon>
        <taxon>Mycobacteriaceae</taxon>
        <taxon>Mycolicibacterium</taxon>
    </lineage>
</organism>
<dbReference type="RefSeq" id="WP_157975487.1">
    <property type="nucleotide sequence ID" value="NZ_CP027541.1"/>
</dbReference>
<reference evidence="1 2" key="1">
    <citation type="journal article" date="2013" name="Genome Announc.">
        <title>Draft genome sequence of MKD8, a conjugal recipient Mycobacterium smegmatis strain.</title>
        <authorList>
            <person name="Gray T.A."/>
            <person name="Palumbo M.J."/>
            <person name="Derbyshire K.M."/>
        </authorList>
    </citation>
    <scope>NUCLEOTIDE SEQUENCE [LARGE SCALE GENOMIC DNA]</scope>
    <source>
        <strain evidence="1 2">MKD8</strain>
    </source>
</reference>
<dbReference type="Gene3D" id="1.10.530.10">
    <property type="match status" value="1"/>
</dbReference>
<dbReference type="AlphaFoldDB" id="A0A2U9PPX5"/>
<dbReference type="SUPFAM" id="SSF53955">
    <property type="entry name" value="Lysozyme-like"/>
    <property type="match status" value="1"/>
</dbReference>
<accession>A0A2U9PPX5</accession>
<dbReference type="InterPro" id="IPR023346">
    <property type="entry name" value="Lysozyme-like_dom_sf"/>
</dbReference>
<evidence type="ECO:0000313" key="1">
    <source>
        <dbReference type="EMBL" id="AWT53766.1"/>
    </source>
</evidence>